<dbReference type="InterPro" id="IPR012677">
    <property type="entry name" value="Nucleotide-bd_a/b_plait_sf"/>
</dbReference>
<dbReference type="EMBL" id="MNPL01012183">
    <property type="protein sequence ID" value="OQR72264.1"/>
    <property type="molecule type" value="Genomic_DNA"/>
</dbReference>
<dbReference type="Proteomes" id="UP000192247">
    <property type="component" value="Unassembled WGS sequence"/>
</dbReference>
<dbReference type="PANTHER" id="PTHR48032:SF18">
    <property type="entry name" value="RRM DOMAIN-CONTAINING PROTEIN"/>
    <property type="match status" value="1"/>
</dbReference>
<evidence type="ECO:0000256" key="1">
    <source>
        <dbReference type="ARBA" id="ARBA00004496"/>
    </source>
</evidence>
<keyword evidence="3" id="KW-0677">Repeat</keyword>
<protein>
    <submittedName>
        <fullName evidence="5">RNA-binding-like</fullName>
    </submittedName>
</protein>
<keyword evidence="6" id="KW-1185">Reference proteome</keyword>
<comment type="caution">
    <text evidence="5">The sequence shown here is derived from an EMBL/GenBank/DDBJ whole genome shotgun (WGS) entry which is preliminary data.</text>
</comment>
<dbReference type="GO" id="GO:0006417">
    <property type="term" value="P:regulation of translation"/>
    <property type="evidence" value="ECO:0007669"/>
    <property type="project" value="TreeGrafter"/>
</dbReference>
<proteinExistence type="predicted"/>
<evidence type="ECO:0000256" key="3">
    <source>
        <dbReference type="ARBA" id="ARBA00022737"/>
    </source>
</evidence>
<keyword evidence="2" id="KW-0963">Cytoplasm</keyword>
<evidence type="ECO:0000313" key="5">
    <source>
        <dbReference type="EMBL" id="OQR72264.1"/>
    </source>
</evidence>
<dbReference type="STRING" id="418985.A0A1V9XFF2"/>
<accession>A0A1V9XFF2</accession>
<dbReference type="GO" id="GO:0005737">
    <property type="term" value="C:cytoplasm"/>
    <property type="evidence" value="ECO:0007669"/>
    <property type="project" value="UniProtKB-SubCell"/>
</dbReference>
<gene>
    <name evidence="5" type="ORF">BIW11_01338</name>
</gene>
<evidence type="ECO:0000256" key="4">
    <source>
        <dbReference type="ARBA" id="ARBA00022884"/>
    </source>
</evidence>
<dbReference type="InterPro" id="IPR035979">
    <property type="entry name" value="RBD_domain_sf"/>
</dbReference>
<sequence length="70" mass="7812">MWTGFGFVTFESEDVVDKVCEIHFHEINNKMVRTRGSSRFLASSDEDVEVTLGRGVGARRENDDTQSSAG</sequence>
<keyword evidence="4" id="KW-0694">RNA-binding</keyword>
<dbReference type="SUPFAM" id="SSF54928">
    <property type="entry name" value="RNA-binding domain, RBD"/>
    <property type="match status" value="1"/>
</dbReference>
<reference evidence="5 6" key="1">
    <citation type="journal article" date="2017" name="Gigascience">
        <title>Draft genome of the honey bee ectoparasitic mite, Tropilaelaps mercedesae, is shaped by the parasitic life history.</title>
        <authorList>
            <person name="Dong X."/>
            <person name="Armstrong S.D."/>
            <person name="Xia D."/>
            <person name="Makepeace B.L."/>
            <person name="Darby A.C."/>
            <person name="Kadowaki T."/>
        </authorList>
    </citation>
    <scope>NUCLEOTIDE SEQUENCE [LARGE SCALE GENOMIC DNA]</scope>
    <source>
        <strain evidence="5">Wuxi-XJTLU</strain>
    </source>
</reference>
<dbReference type="Gene3D" id="3.30.70.330">
    <property type="match status" value="1"/>
</dbReference>
<dbReference type="AlphaFoldDB" id="A0A1V9XFF2"/>
<dbReference type="OrthoDB" id="8959999at2759"/>
<evidence type="ECO:0000313" key="6">
    <source>
        <dbReference type="Proteomes" id="UP000192247"/>
    </source>
</evidence>
<dbReference type="InParanoid" id="A0A1V9XFF2"/>
<comment type="subcellular location">
    <subcellularLocation>
        <location evidence="1">Cytoplasm</location>
    </subcellularLocation>
</comment>
<dbReference type="PANTHER" id="PTHR48032">
    <property type="entry name" value="RNA-BINDING PROTEIN MUSASHI HOMOLOG RBP6"/>
    <property type="match status" value="1"/>
</dbReference>
<dbReference type="GO" id="GO:0003729">
    <property type="term" value="F:mRNA binding"/>
    <property type="evidence" value="ECO:0007669"/>
    <property type="project" value="TreeGrafter"/>
</dbReference>
<evidence type="ECO:0000256" key="2">
    <source>
        <dbReference type="ARBA" id="ARBA00022490"/>
    </source>
</evidence>
<name>A0A1V9XFF2_9ACAR</name>
<organism evidence="5 6">
    <name type="scientific">Tropilaelaps mercedesae</name>
    <dbReference type="NCBI Taxonomy" id="418985"/>
    <lineage>
        <taxon>Eukaryota</taxon>
        <taxon>Metazoa</taxon>
        <taxon>Ecdysozoa</taxon>
        <taxon>Arthropoda</taxon>
        <taxon>Chelicerata</taxon>
        <taxon>Arachnida</taxon>
        <taxon>Acari</taxon>
        <taxon>Parasitiformes</taxon>
        <taxon>Mesostigmata</taxon>
        <taxon>Gamasina</taxon>
        <taxon>Dermanyssoidea</taxon>
        <taxon>Laelapidae</taxon>
        <taxon>Tropilaelaps</taxon>
    </lineage>
</organism>